<dbReference type="CDD" id="cd00167">
    <property type="entry name" value="SANT"/>
    <property type="match status" value="1"/>
</dbReference>
<gene>
    <name evidence="4" type="ORF">ACJ73_09847</name>
</gene>
<feature type="region of interest" description="Disordered" evidence="1">
    <location>
        <begin position="104"/>
        <end position="133"/>
    </location>
</feature>
<dbReference type="Proteomes" id="UP000242791">
    <property type="component" value="Unassembled WGS sequence"/>
</dbReference>
<dbReference type="VEuPathDB" id="FungiDB:ACJ73_09847"/>
<dbReference type="AlphaFoldDB" id="A0A1J9Q2Z6"/>
<comment type="caution">
    <text evidence="4">The sequence shown here is derived from an EMBL/GenBank/DDBJ whole genome shotgun (WGS) entry which is preliminary data.</text>
</comment>
<dbReference type="OrthoDB" id="2143914at2759"/>
<keyword evidence="5" id="KW-1185">Reference proteome</keyword>
<name>A0A1J9Q2Z6_9EURO</name>
<dbReference type="EMBL" id="LGTZ01003059">
    <property type="protein sequence ID" value="OJD10300.1"/>
    <property type="molecule type" value="Genomic_DNA"/>
</dbReference>
<proteinExistence type="predicted"/>
<dbReference type="SUPFAM" id="SSF46689">
    <property type="entry name" value="Homeodomain-like"/>
    <property type="match status" value="1"/>
</dbReference>
<dbReference type="SMART" id="SM00717">
    <property type="entry name" value="SANT"/>
    <property type="match status" value="1"/>
</dbReference>
<feature type="domain" description="Myb-like" evidence="2">
    <location>
        <begin position="60"/>
        <end position="97"/>
    </location>
</feature>
<dbReference type="Pfam" id="PF00249">
    <property type="entry name" value="Myb_DNA-binding"/>
    <property type="match status" value="1"/>
</dbReference>
<sequence length="133" mass="15122">MEHILTLASDIASAVVERLTGYSVASGEIVTYNKGDRSWVGHSTKGYEERLRDGGSRLRRWSKEEDERLLAMVNKDCPWGKIEKHFPQRTPSSLRQRVSVLRKSKKLKAVKGKPGHLPIPRLSQASRKQDPEM</sequence>
<evidence type="ECO:0000259" key="2">
    <source>
        <dbReference type="PROSITE" id="PS50090"/>
    </source>
</evidence>
<organism evidence="4 5">
    <name type="scientific">Blastomyces percursus</name>
    <dbReference type="NCBI Taxonomy" id="1658174"/>
    <lineage>
        <taxon>Eukaryota</taxon>
        <taxon>Fungi</taxon>
        <taxon>Dikarya</taxon>
        <taxon>Ascomycota</taxon>
        <taxon>Pezizomycotina</taxon>
        <taxon>Eurotiomycetes</taxon>
        <taxon>Eurotiomycetidae</taxon>
        <taxon>Onygenales</taxon>
        <taxon>Ajellomycetaceae</taxon>
        <taxon>Blastomyces</taxon>
    </lineage>
</organism>
<dbReference type="PROSITE" id="PS50090">
    <property type="entry name" value="MYB_LIKE"/>
    <property type="match status" value="1"/>
</dbReference>
<evidence type="ECO:0000313" key="4">
    <source>
        <dbReference type="EMBL" id="OJD10300.1"/>
    </source>
</evidence>
<feature type="domain" description="HTH myb-type" evidence="3">
    <location>
        <begin position="59"/>
        <end position="106"/>
    </location>
</feature>
<reference evidence="4 5" key="1">
    <citation type="submission" date="2015-08" db="EMBL/GenBank/DDBJ databases">
        <title>Emmonsia species relationships and genome sequence.</title>
        <authorList>
            <person name="Cuomo C.A."/>
            <person name="Schwartz I.S."/>
            <person name="Kenyon C."/>
            <person name="De Hoog G.S."/>
            <person name="Govender N.P."/>
            <person name="Botha A."/>
            <person name="Moreno L."/>
            <person name="De Vries M."/>
            <person name="Munoz J.F."/>
            <person name="Stielow J.B."/>
        </authorList>
    </citation>
    <scope>NUCLEOTIDE SEQUENCE [LARGE SCALE GENOMIC DNA]</scope>
    <source>
        <strain evidence="4 5">EI222</strain>
    </source>
</reference>
<evidence type="ECO:0000259" key="3">
    <source>
        <dbReference type="PROSITE" id="PS51294"/>
    </source>
</evidence>
<dbReference type="InterPro" id="IPR017930">
    <property type="entry name" value="Myb_dom"/>
</dbReference>
<accession>A0A1J9Q2Z6</accession>
<dbReference type="InterPro" id="IPR009057">
    <property type="entry name" value="Homeodomain-like_sf"/>
</dbReference>
<protein>
    <submittedName>
        <fullName evidence="4">Uncharacterized protein</fullName>
    </submittedName>
</protein>
<feature type="compositionally biased region" description="Basic residues" evidence="1">
    <location>
        <begin position="104"/>
        <end position="114"/>
    </location>
</feature>
<evidence type="ECO:0000313" key="5">
    <source>
        <dbReference type="Proteomes" id="UP000242791"/>
    </source>
</evidence>
<evidence type="ECO:0000256" key="1">
    <source>
        <dbReference type="SAM" id="MobiDB-lite"/>
    </source>
</evidence>
<dbReference type="PROSITE" id="PS51294">
    <property type="entry name" value="HTH_MYB"/>
    <property type="match status" value="1"/>
</dbReference>
<dbReference type="Gene3D" id="1.10.10.60">
    <property type="entry name" value="Homeodomain-like"/>
    <property type="match status" value="1"/>
</dbReference>
<dbReference type="InterPro" id="IPR001005">
    <property type="entry name" value="SANT/Myb"/>
</dbReference>